<organism evidence="2 3">
    <name type="scientific">Polyporus arcularius HHB13444</name>
    <dbReference type="NCBI Taxonomy" id="1314778"/>
    <lineage>
        <taxon>Eukaryota</taxon>
        <taxon>Fungi</taxon>
        <taxon>Dikarya</taxon>
        <taxon>Basidiomycota</taxon>
        <taxon>Agaricomycotina</taxon>
        <taxon>Agaricomycetes</taxon>
        <taxon>Polyporales</taxon>
        <taxon>Polyporaceae</taxon>
        <taxon>Polyporus</taxon>
    </lineage>
</organism>
<protein>
    <submittedName>
        <fullName evidence="2">Uncharacterized protein</fullName>
    </submittedName>
</protein>
<name>A0A5C3NQ43_9APHY</name>
<dbReference type="AlphaFoldDB" id="A0A5C3NQ43"/>
<gene>
    <name evidence="2" type="ORF">K466DRAFT_606364</name>
</gene>
<accession>A0A5C3NQ43</accession>
<dbReference type="InParanoid" id="A0A5C3NQ43"/>
<sequence length="128" mass="14050">MQPNYGAHPPWPVLDLACQSVEILDIPLRRSDRPSGSLPGKTGLDSTESKLRPPAGHPAELVHGLGLERGFETGRKDREQRIEAAGRCLPLQESRRVGTVGARGCPPRAVRNKAHMFVPYDSSFASWE</sequence>
<feature type="compositionally biased region" description="Basic and acidic residues" evidence="1">
    <location>
        <begin position="69"/>
        <end position="78"/>
    </location>
</feature>
<reference evidence="2 3" key="1">
    <citation type="journal article" date="2019" name="Nat. Ecol. Evol.">
        <title>Megaphylogeny resolves global patterns of mushroom evolution.</title>
        <authorList>
            <person name="Varga T."/>
            <person name="Krizsan K."/>
            <person name="Foldi C."/>
            <person name="Dima B."/>
            <person name="Sanchez-Garcia M."/>
            <person name="Sanchez-Ramirez S."/>
            <person name="Szollosi G.J."/>
            <person name="Szarkandi J.G."/>
            <person name="Papp V."/>
            <person name="Albert L."/>
            <person name="Andreopoulos W."/>
            <person name="Angelini C."/>
            <person name="Antonin V."/>
            <person name="Barry K.W."/>
            <person name="Bougher N.L."/>
            <person name="Buchanan P."/>
            <person name="Buyck B."/>
            <person name="Bense V."/>
            <person name="Catcheside P."/>
            <person name="Chovatia M."/>
            <person name="Cooper J."/>
            <person name="Damon W."/>
            <person name="Desjardin D."/>
            <person name="Finy P."/>
            <person name="Geml J."/>
            <person name="Haridas S."/>
            <person name="Hughes K."/>
            <person name="Justo A."/>
            <person name="Karasinski D."/>
            <person name="Kautmanova I."/>
            <person name="Kiss B."/>
            <person name="Kocsube S."/>
            <person name="Kotiranta H."/>
            <person name="LaButti K.M."/>
            <person name="Lechner B.E."/>
            <person name="Liimatainen K."/>
            <person name="Lipzen A."/>
            <person name="Lukacs Z."/>
            <person name="Mihaltcheva S."/>
            <person name="Morgado L.N."/>
            <person name="Niskanen T."/>
            <person name="Noordeloos M.E."/>
            <person name="Ohm R.A."/>
            <person name="Ortiz-Santana B."/>
            <person name="Ovrebo C."/>
            <person name="Racz N."/>
            <person name="Riley R."/>
            <person name="Savchenko A."/>
            <person name="Shiryaev A."/>
            <person name="Soop K."/>
            <person name="Spirin V."/>
            <person name="Szebenyi C."/>
            <person name="Tomsovsky M."/>
            <person name="Tulloss R.E."/>
            <person name="Uehling J."/>
            <person name="Grigoriev I.V."/>
            <person name="Vagvolgyi C."/>
            <person name="Papp T."/>
            <person name="Martin F.M."/>
            <person name="Miettinen O."/>
            <person name="Hibbett D.S."/>
            <person name="Nagy L.G."/>
        </authorList>
    </citation>
    <scope>NUCLEOTIDE SEQUENCE [LARGE SCALE GENOMIC DNA]</scope>
    <source>
        <strain evidence="2 3">HHB13444</strain>
    </source>
</reference>
<feature type="region of interest" description="Disordered" evidence="1">
    <location>
        <begin position="28"/>
        <end position="78"/>
    </location>
</feature>
<keyword evidence="3" id="KW-1185">Reference proteome</keyword>
<proteinExistence type="predicted"/>
<dbReference type="EMBL" id="ML212146">
    <property type="protein sequence ID" value="TFK79152.1"/>
    <property type="molecule type" value="Genomic_DNA"/>
</dbReference>
<evidence type="ECO:0000313" key="3">
    <source>
        <dbReference type="Proteomes" id="UP000308197"/>
    </source>
</evidence>
<evidence type="ECO:0000313" key="2">
    <source>
        <dbReference type="EMBL" id="TFK79152.1"/>
    </source>
</evidence>
<evidence type="ECO:0000256" key="1">
    <source>
        <dbReference type="SAM" id="MobiDB-lite"/>
    </source>
</evidence>
<dbReference type="Proteomes" id="UP000308197">
    <property type="component" value="Unassembled WGS sequence"/>
</dbReference>